<evidence type="ECO:0000313" key="2">
    <source>
        <dbReference type="Proteomes" id="UP001499924"/>
    </source>
</evidence>
<dbReference type="Proteomes" id="UP001499924">
    <property type="component" value="Unassembled WGS sequence"/>
</dbReference>
<proteinExistence type="predicted"/>
<sequence length="151" mass="16576">MTNGGSDPTMNVLPTEECYRLLATHEIGRIGVVADHYPLILPVNYRLDGTTVVIRTHAGTILHAAEHANVTFEVDEVDRAARSGWSVLIRGQAEEVTEAHRAELVASTEESGVQPWAPGDKGHWLRLITHEISGRRIVPGELPALDPRAYL</sequence>
<name>A0ABP6P755_9ACTN</name>
<protein>
    <recommendedName>
        <fullName evidence="3">Nitroimidazol reductase NimA, pyridoxamine 5'-phosphate oxidase superfamily</fullName>
    </recommendedName>
</protein>
<gene>
    <name evidence="1" type="ORF">GCM10010531_23640</name>
</gene>
<dbReference type="Gene3D" id="2.30.110.10">
    <property type="entry name" value="Electron Transport, Fmn-binding Protein, Chain A"/>
    <property type="match status" value="1"/>
</dbReference>
<organism evidence="1 2">
    <name type="scientific">Blastococcus jejuensis</name>
    <dbReference type="NCBI Taxonomy" id="351224"/>
    <lineage>
        <taxon>Bacteria</taxon>
        <taxon>Bacillati</taxon>
        <taxon>Actinomycetota</taxon>
        <taxon>Actinomycetes</taxon>
        <taxon>Geodermatophilales</taxon>
        <taxon>Geodermatophilaceae</taxon>
        <taxon>Blastococcus</taxon>
    </lineage>
</organism>
<reference evidence="2" key="1">
    <citation type="journal article" date="2019" name="Int. J. Syst. Evol. Microbiol.">
        <title>The Global Catalogue of Microorganisms (GCM) 10K type strain sequencing project: providing services to taxonomists for standard genome sequencing and annotation.</title>
        <authorList>
            <consortium name="The Broad Institute Genomics Platform"/>
            <consortium name="The Broad Institute Genome Sequencing Center for Infectious Disease"/>
            <person name="Wu L."/>
            <person name="Ma J."/>
        </authorList>
    </citation>
    <scope>NUCLEOTIDE SEQUENCE [LARGE SCALE GENOMIC DNA]</scope>
    <source>
        <strain evidence="2">JCM 15614</strain>
    </source>
</reference>
<accession>A0ABP6P755</accession>
<evidence type="ECO:0000313" key="1">
    <source>
        <dbReference type="EMBL" id="GAA3169797.1"/>
    </source>
</evidence>
<dbReference type="InterPro" id="IPR024747">
    <property type="entry name" value="Pyridox_Oxase-rel"/>
</dbReference>
<comment type="caution">
    <text evidence="1">The sequence shown here is derived from an EMBL/GenBank/DDBJ whole genome shotgun (WGS) entry which is preliminary data.</text>
</comment>
<dbReference type="SUPFAM" id="SSF50475">
    <property type="entry name" value="FMN-binding split barrel"/>
    <property type="match status" value="1"/>
</dbReference>
<dbReference type="InterPro" id="IPR012349">
    <property type="entry name" value="Split_barrel_FMN-bd"/>
</dbReference>
<keyword evidence="2" id="KW-1185">Reference proteome</keyword>
<dbReference type="Pfam" id="PF12900">
    <property type="entry name" value="Pyridox_ox_2"/>
    <property type="match status" value="1"/>
</dbReference>
<dbReference type="EMBL" id="BAAAVV010000005">
    <property type="protein sequence ID" value="GAA3169797.1"/>
    <property type="molecule type" value="Genomic_DNA"/>
</dbReference>
<dbReference type="RefSeq" id="WP_344689077.1">
    <property type="nucleotide sequence ID" value="NZ_BAAAVV010000005.1"/>
</dbReference>
<evidence type="ECO:0008006" key="3">
    <source>
        <dbReference type="Google" id="ProtNLM"/>
    </source>
</evidence>